<dbReference type="Proteomes" id="UP001343257">
    <property type="component" value="Unassembled WGS sequence"/>
</dbReference>
<dbReference type="EMBL" id="JARTLD010000024">
    <property type="protein sequence ID" value="MED5017457.1"/>
    <property type="molecule type" value="Genomic_DNA"/>
</dbReference>
<keyword evidence="3" id="KW-1185">Reference proteome</keyword>
<name>A0ABU6PSY0_9BACL</name>
<dbReference type="Pfam" id="PF09983">
    <property type="entry name" value="JetD_C"/>
    <property type="match status" value="1"/>
</dbReference>
<protein>
    <submittedName>
        <fullName evidence="2">DUF2220 family protein</fullName>
    </submittedName>
</protein>
<gene>
    <name evidence="2" type="ORF">P9847_09055</name>
</gene>
<comment type="caution">
    <text evidence="2">The sequence shown here is derived from an EMBL/GenBank/DDBJ whole genome shotgun (WGS) entry which is preliminary data.</text>
</comment>
<dbReference type="InterPro" id="IPR024534">
    <property type="entry name" value="JetD_C"/>
</dbReference>
<proteinExistence type="predicted"/>
<sequence>MRDALESIITKYRQQFTIRQLENDIMSHYGSIEQYEKAGRYPAFYRAVRELQKDGEIHPIRSSKEHNGMNPTLEMKWRKKSKEKIQRWTDSMFIEAARTGLDLSVHKRHPVLQTDKEWEWIIKVMNFLQQPCPNDVSKEERSYELFGYEKLLDDGEEGEKFIKRVGLNLNDLRAISYGEPFVFWRNPASSLQKDALIVENLSAFHTAKRAISTYGSLYGMKIDLLIYGEGTHIERSLPYVEEITIPTTIYYAGDLDPHGISIYLRLREKYPQYQMMPAETLYRAMVRNHIQTTDAHGEFRKEYLERFLSELSTDWANEQKIRGLWEEKRRIPQEAVSYATIVKEQEI</sequence>
<dbReference type="RefSeq" id="WP_328277175.1">
    <property type="nucleotide sequence ID" value="NZ_JARTLD010000024.1"/>
</dbReference>
<reference evidence="2 3" key="1">
    <citation type="submission" date="2023-03" db="EMBL/GenBank/DDBJ databases">
        <title>Bacillus Genome Sequencing.</title>
        <authorList>
            <person name="Dunlap C."/>
        </authorList>
    </citation>
    <scope>NUCLEOTIDE SEQUENCE [LARGE SCALE GENOMIC DNA]</scope>
    <source>
        <strain evidence="2 3">NRS-52</strain>
    </source>
</reference>
<organism evidence="2 3">
    <name type="scientific">Paenibacillus chibensis</name>
    <dbReference type="NCBI Taxonomy" id="59846"/>
    <lineage>
        <taxon>Bacteria</taxon>
        <taxon>Bacillati</taxon>
        <taxon>Bacillota</taxon>
        <taxon>Bacilli</taxon>
        <taxon>Bacillales</taxon>
        <taxon>Paenibacillaceae</taxon>
        <taxon>Paenibacillus</taxon>
    </lineage>
</organism>
<evidence type="ECO:0000313" key="2">
    <source>
        <dbReference type="EMBL" id="MED5017457.1"/>
    </source>
</evidence>
<accession>A0ABU6PSY0</accession>
<feature type="domain" description="Wadjet protein JetD C-terminal" evidence="1">
    <location>
        <begin position="193"/>
        <end position="343"/>
    </location>
</feature>
<evidence type="ECO:0000259" key="1">
    <source>
        <dbReference type="Pfam" id="PF09983"/>
    </source>
</evidence>
<evidence type="ECO:0000313" key="3">
    <source>
        <dbReference type="Proteomes" id="UP001343257"/>
    </source>
</evidence>